<keyword evidence="2" id="KW-1185">Reference proteome</keyword>
<evidence type="ECO:0000313" key="1">
    <source>
        <dbReference type="EMBL" id="TRY84118.1"/>
    </source>
</evidence>
<name>A0A553Q2G5_9TELE</name>
<accession>A0A553Q2G5</accession>
<dbReference type="EMBL" id="SRMA01026434">
    <property type="protein sequence ID" value="TRY84118.1"/>
    <property type="molecule type" value="Genomic_DNA"/>
</dbReference>
<reference evidence="1 2" key="1">
    <citation type="journal article" date="2019" name="Sci. Data">
        <title>Hybrid genome assembly and annotation of Danionella translucida.</title>
        <authorList>
            <person name="Kadobianskyi M."/>
            <person name="Schulze L."/>
            <person name="Schuelke M."/>
            <person name="Judkewitz B."/>
        </authorList>
    </citation>
    <scope>NUCLEOTIDE SEQUENCE [LARGE SCALE GENOMIC DNA]</scope>
    <source>
        <strain evidence="1 2">Bolton</strain>
    </source>
</reference>
<sequence length="38" mass="4129">MMKRGLLDRCLLQTGCKRSCGAVRGLARPASTLSGHRQ</sequence>
<gene>
    <name evidence="1" type="ORF">DNTS_032958</name>
</gene>
<dbReference type="Proteomes" id="UP000316079">
    <property type="component" value="Unassembled WGS sequence"/>
</dbReference>
<protein>
    <submittedName>
        <fullName evidence="1">Uncharacterized protein</fullName>
    </submittedName>
</protein>
<organism evidence="1 2">
    <name type="scientific">Danionella cerebrum</name>
    <dbReference type="NCBI Taxonomy" id="2873325"/>
    <lineage>
        <taxon>Eukaryota</taxon>
        <taxon>Metazoa</taxon>
        <taxon>Chordata</taxon>
        <taxon>Craniata</taxon>
        <taxon>Vertebrata</taxon>
        <taxon>Euteleostomi</taxon>
        <taxon>Actinopterygii</taxon>
        <taxon>Neopterygii</taxon>
        <taxon>Teleostei</taxon>
        <taxon>Ostariophysi</taxon>
        <taxon>Cypriniformes</taxon>
        <taxon>Danionidae</taxon>
        <taxon>Danioninae</taxon>
        <taxon>Danionella</taxon>
    </lineage>
</organism>
<proteinExistence type="predicted"/>
<dbReference type="AlphaFoldDB" id="A0A553Q2G5"/>
<comment type="caution">
    <text evidence="1">The sequence shown here is derived from an EMBL/GenBank/DDBJ whole genome shotgun (WGS) entry which is preliminary data.</text>
</comment>
<evidence type="ECO:0000313" key="2">
    <source>
        <dbReference type="Proteomes" id="UP000316079"/>
    </source>
</evidence>